<dbReference type="PANTHER" id="PTHR31157">
    <property type="entry name" value="SCP DOMAIN-CONTAINING PROTEIN"/>
    <property type="match status" value="1"/>
</dbReference>
<keyword evidence="4" id="KW-1185">Reference proteome</keyword>
<dbReference type="RefSeq" id="WP_206568664.1">
    <property type="nucleotide sequence ID" value="NZ_JAFKCW010000002.1"/>
</dbReference>
<protein>
    <recommendedName>
        <fullName evidence="2">SCP domain-containing protein</fullName>
    </recommendedName>
</protein>
<dbReference type="Proteomes" id="UP000664698">
    <property type="component" value="Unassembled WGS sequence"/>
</dbReference>
<keyword evidence="1" id="KW-0732">Signal</keyword>
<evidence type="ECO:0000313" key="4">
    <source>
        <dbReference type="Proteomes" id="UP000664698"/>
    </source>
</evidence>
<accession>A0ABS3BN14</accession>
<sequence length="222" mass="26021">MNRLLTLAFVLISFYSSAQSWTYESYHKYNEATFYRIEALYEAIDFDHVNFPLLQAAIFYATNEERVKAKLKPFEFRSEIELVASGHAQDMVKYGFYSHTSRIRIKRSVRDRFHLEGLNPEFFGENICSTYGLQYQAGRKVNPPYPSGEFTYALTSKREVIPPHTYLSFAKSVVKLWMESPGHRQNILNPQFKKLGCGARVYREKNFYNMPYFMVVQNFGSD</sequence>
<dbReference type="CDD" id="cd05379">
    <property type="entry name" value="CAP_bacterial"/>
    <property type="match status" value="1"/>
</dbReference>
<evidence type="ECO:0000259" key="2">
    <source>
        <dbReference type="Pfam" id="PF00188"/>
    </source>
</evidence>
<dbReference type="PANTHER" id="PTHR31157:SF1">
    <property type="entry name" value="SCP DOMAIN-CONTAINING PROTEIN"/>
    <property type="match status" value="1"/>
</dbReference>
<comment type="caution">
    <text evidence="3">The sequence shown here is derived from an EMBL/GenBank/DDBJ whole genome shotgun (WGS) entry which is preliminary data.</text>
</comment>
<feature type="domain" description="SCP" evidence="2">
    <location>
        <begin position="60"/>
        <end position="219"/>
    </location>
</feature>
<gene>
    <name evidence="3" type="ORF">J0A67_07330</name>
</gene>
<feature type="signal peptide" evidence="1">
    <location>
        <begin position="1"/>
        <end position="18"/>
    </location>
</feature>
<dbReference type="Pfam" id="PF00188">
    <property type="entry name" value="CAP"/>
    <property type="match status" value="1"/>
</dbReference>
<reference evidence="3 4" key="1">
    <citation type="submission" date="2021-03" db="EMBL/GenBank/DDBJ databases">
        <title>novel species isolated from a fishpond in China.</title>
        <authorList>
            <person name="Lu H."/>
            <person name="Cai Z."/>
        </authorList>
    </citation>
    <scope>NUCLEOTIDE SEQUENCE [LARGE SCALE GENOMIC DNA]</scope>
    <source>
        <strain evidence="3 4">JCM 31546</strain>
    </source>
</reference>
<dbReference type="Gene3D" id="3.40.33.10">
    <property type="entry name" value="CAP"/>
    <property type="match status" value="1"/>
</dbReference>
<evidence type="ECO:0000256" key="1">
    <source>
        <dbReference type="SAM" id="SignalP"/>
    </source>
</evidence>
<organism evidence="3 4">
    <name type="scientific">Algoriphagus aestuariicola</name>
    <dbReference type="NCBI Taxonomy" id="1852016"/>
    <lineage>
        <taxon>Bacteria</taxon>
        <taxon>Pseudomonadati</taxon>
        <taxon>Bacteroidota</taxon>
        <taxon>Cytophagia</taxon>
        <taxon>Cytophagales</taxon>
        <taxon>Cyclobacteriaceae</taxon>
        <taxon>Algoriphagus</taxon>
    </lineage>
</organism>
<dbReference type="EMBL" id="JAFKCW010000002">
    <property type="protein sequence ID" value="MBN7800666.1"/>
    <property type="molecule type" value="Genomic_DNA"/>
</dbReference>
<name>A0ABS3BN14_9BACT</name>
<proteinExistence type="predicted"/>
<dbReference type="InterPro" id="IPR035940">
    <property type="entry name" value="CAP_sf"/>
</dbReference>
<dbReference type="InterPro" id="IPR014044">
    <property type="entry name" value="CAP_dom"/>
</dbReference>
<feature type="chain" id="PRO_5046228005" description="SCP domain-containing protein" evidence="1">
    <location>
        <begin position="19"/>
        <end position="222"/>
    </location>
</feature>
<dbReference type="SUPFAM" id="SSF55797">
    <property type="entry name" value="PR-1-like"/>
    <property type="match status" value="1"/>
</dbReference>
<evidence type="ECO:0000313" key="3">
    <source>
        <dbReference type="EMBL" id="MBN7800666.1"/>
    </source>
</evidence>